<dbReference type="EMBL" id="JAWDGP010006844">
    <property type="protein sequence ID" value="KAK3734616.1"/>
    <property type="molecule type" value="Genomic_DNA"/>
</dbReference>
<keyword evidence="2" id="KW-1185">Reference proteome</keyword>
<gene>
    <name evidence="1" type="ORF">RRG08_003523</name>
</gene>
<accession>A0AAE0Y849</accession>
<dbReference type="AlphaFoldDB" id="A0AAE0Y849"/>
<dbReference type="Proteomes" id="UP001283361">
    <property type="component" value="Unassembled WGS sequence"/>
</dbReference>
<reference evidence="1" key="1">
    <citation type="journal article" date="2023" name="G3 (Bethesda)">
        <title>A reference genome for the long-term kleptoplast-retaining sea slug Elysia crispata morphotype clarki.</title>
        <authorList>
            <person name="Eastman K.E."/>
            <person name="Pendleton A.L."/>
            <person name="Shaikh M.A."/>
            <person name="Suttiyut T."/>
            <person name="Ogas R."/>
            <person name="Tomko P."/>
            <person name="Gavelis G."/>
            <person name="Widhalm J.R."/>
            <person name="Wisecaver J.H."/>
        </authorList>
    </citation>
    <scope>NUCLEOTIDE SEQUENCE</scope>
    <source>
        <strain evidence="1">ECLA1</strain>
    </source>
</reference>
<organism evidence="1 2">
    <name type="scientific">Elysia crispata</name>
    <name type="common">lettuce slug</name>
    <dbReference type="NCBI Taxonomy" id="231223"/>
    <lineage>
        <taxon>Eukaryota</taxon>
        <taxon>Metazoa</taxon>
        <taxon>Spiralia</taxon>
        <taxon>Lophotrochozoa</taxon>
        <taxon>Mollusca</taxon>
        <taxon>Gastropoda</taxon>
        <taxon>Heterobranchia</taxon>
        <taxon>Euthyneura</taxon>
        <taxon>Panpulmonata</taxon>
        <taxon>Sacoglossa</taxon>
        <taxon>Placobranchoidea</taxon>
        <taxon>Plakobranchidae</taxon>
        <taxon>Elysia</taxon>
    </lineage>
</organism>
<proteinExistence type="predicted"/>
<evidence type="ECO:0000313" key="2">
    <source>
        <dbReference type="Proteomes" id="UP001283361"/>
    </source>
</evidence>
<comment type="caution">
    <text evidence="1">The sequence shown here is derived from an EMBL/GenBank/DDBJ whole genome shotgun (WGS) entry which is preliminary data.</text>
</comment>
<evidence type="ECO:0000313" key="1">
    <source>
        <dbReference type="EMBL" id="KAK3734616.1"/>
    </source>
</evidence>
<name>A0AAE0Y849_9GAST</name>
<sequence length="163" mass="19012">MPIFVRSQQSSRATAWCGRWRTISHGANSKRRPLLGEISARYHTSPLGCWVYHKHGRQPTFGHGTPQKLIRTTNDGVVVGRNRNMMGWIRKLCVFSLSAIADLWFCVTMNVEQLHSKELHLIPSSQYSNFVHRQRSDDQKKKLDLIYWERAKFFMIQTLCLHS</sequence>
<protein>
    <submittedName>
        <fullName evidence="1">Uncharacterized protein</fullName>
    </submittedName>
</protein>